<reference evidence="1 2" key="1">
    <citation type="submission" date="2019-03" db="EMBL/GenBank/DDBJ databases">
        <title>First draft genome of Liparis tanakae, snailfish: a comprehensive survey of snailfish specific genes.</title>
        <authorList>
            <person name="Kim W."/>
            <person name="Song I."/>
            <person name="Jeong J.-H."/>
            <person name="Kim D."/>
            <person name="Kim S."/>
            <person name="Ryu S."/>
            <person name="Song J.Y."/>
            <person name="Lee S.K."/>
        </authorList>
    </citation>
    <scope>NUCLEOTIDE SEQUENCE [LARGE SCALE GENOMIC DNA]</scope>
    <source>
        <tissue evidence="1">Muscle</tissue>
    </source>
</reference>
<proteinExistence type="predicted"/>
<dbReference type="Proteomes" id="UP000314294">
    <property type="component" value="Unassembled WGS sequence"/>
</dbReference>
<dbReference type="OrthoDB" id="8819728at2759"/>
<evidence type="ECO:0000313" key="2">
    <source>
        <dbReference type="Proteomes" id="UP000314294"/>
    </source>
</evidence>
<accession>A0A4Z2EPZ7</accession>
<protein>
    <submittedName>
        <fullName evidence="1">Calcium-dependent secretion activator 2</fullName>
    </submittedName>
</protein>
<dbReference type="EMBL" id="SRLO01004450">
    <property type="protein sequence ID" value="TNN30474.1"/>
    <property type="molecule type" value="Genomic_DNA"/>
</dbReference>
<sequence length="47" mass="5723">MDLADTYITFIRQNQDILRDRVDDELYTEKVFEVRHTHTQEPQKKSV</sequence>
<comment type="caution">
    <text evidence="1">The sequence shown here is derived from an EMBL/GenBank/DDBJ whole genome shotgun (WGS) entry which is preliminary data.</text>
</comment>
<organism evidence="1 2">
    <name type="scientific">Liparis tanakae</name>
    <name type="common">Tanaka's snailfish</name>
    <dbReference type="NCBI Taxonomy" id="230148"/>
    <lineage>
        <taxon>Eukaryota</taxon>
        <taxon>Metazoa</taxon>
        <taxon>Chordata</taxon>
        <taxon>Craniata</taxon>
        <taxon>Vertebrata</taxon>
        <taxon>Euteleostomi</taxon>
        <taxon>Actinopterygii</taxon>
        <taxon>Neopterygii</taxon>
        <taxon>Teleostei</taxon>
        <taxon>Neoteleostei</taxon>
        <taxon>Acanthomorphata</taxon>
        <taxon>Eupercaria</taxon>
        <taxon>Perciformes</taxon>
        <taxon>Cottioidei</taxon>
        <taxon>Cottales</taxon>
        <taxon>Liparidae</taxon>
        <taxon>Liparis</taxon>
    </lineage>
</organism>
<name>A0A4Z2EPZ7_9TELE</name>
<evidence type="ECO:0000313" key="1">
    <source>
        <dbReference type="EMBL" id="TNN30474.1"/>
    </source>
</evidence>
<gene>
    <name evidence="1" type="primary">Cadps2_4</name>
    <name evidence="1" type="ORF">EYF80_059374</name>
</gene>
<keyword evidence="2" id="KW-1185">Reference proteome</keyword>
<dbReference type="AlphaFoldDB" id="A0A4Z2EPZ7"/>